<accession>A0A212QFY9</accession>
<dbReference type="OrthoDB" id="9806751at2"/>
<dbReference type="EMBL" id="FYEK01000005">
    <property type="protein sequence ID" value="SNB58246.1"/>
    <property type="molecule type" value="Genomic_DNA"/>
</dbReference>
<proteinExistence type="predicted"/>
<dbReference type="Proteomes" id="UP000197025">
    <property type="component" value="Unassembled WGS sequence"/>
</dbReference>
<dbReference type="InParanoid" id="A0A212QFY9"/>
<reference evidence="3" key="1">
    <citation type="submission" date="2017-06" db="EMBL/GenBank/DDBJ databases">
        <authorList>
            <person name="Varghese N."/>
            <person name="Submissions S."/>
        </authorList>
    </citation>
    <scope>NUCLEOTIDE SEQUENCE [LARGE SCALE GENOMIC DNA]</scope>
    <source>
        <strain evidence="3">JAD2</strain>
    </source>
</reference>
<dbReference type="RefSeq" id="WP_088570214.1">
    <property type="nucleotide sequence ID" value="NZ_FYEK01000005.1"/>
</dbReference>
<gene>
    <name evidence="2" type="ORF">SAMN02746019_00024270</name>
</gene>
<dbReference type="AlphaFoldDB" id="A0A212QFY9"/>
<keyword evidence="3" id="KW-1185">Reference proteome</keyword>
<evidence type="ECO:0000313" key="3">
    <source>
        <dbReference type="Proteomes" id="UP000197025"/>
    </source>
</evidence>
<evidence type="ECO:0000313" key="2">
    <source>
        <dbReference type="EMBL" id="SNB58246.1"/>
    </source>
</evidence>
<protein>
    <submittedName>
        <fullName evidence="2">Predicted nuclease, contains PIN domain, potential toxin-antitoxin system component</fullName>
    </submittedName>
</protein>
<feature type="domain" description="DUF5615" evidence="1">
    <location>
        <begin position="1"/>
        <end position="110"/>
    </location>
</feature>
<dbReference type="InterPro" id="IPR041049">
    <property type="entry name" value="DUF5615"/>
</dbReference>
<sequence length="125" mass="14912">MRFLLNMNMPRSLSKHLQDKGYSCRHAGDIGLSHAEDWQIIEEARRQEEIILTHDLDYGRLLAFTRQSSPSIIIFRTRRSQPDQIFQKLIDILPQVEEYLRRGSIIVVEDQIIRIRRLPFDEPRR</sequence>
<name>A0A212QFY9_9CHLR</name>
<evidence type="ECO:0000259" key="1">
    <source>
        <dbReference type="Pfam" id="PF18480"/>
    </source>
</evidence>
<organism evidence="2 3">
    <name type="scientific">Thermoflexus hugenholtzii JAD2</name>
    <dbReference type="NCBI Taxonomy" id="877466"/>
    <lineage>
        <taxon>Bacteria</taxon>
        <taxon>Bacillati</taxon>
        <taxon>Chloroflexota</taxon>
        <taxon>Thermoflexia</taxon>
        <taxon>Thermoflexales</taxon>
        <taxon>Thermoflexaceae</taxon>
        <taxon>Thermoflexus</taxon>
    </lineage>
</organism>
<dbReference type="Pfam" id="PF18480">
    <property type="entry name" value="DUF5615"/>
    <property type="match status" value="1"/>
</dbReference>